<comment type="caution">
    <text evidence="1">The sequence shown here is derived from an EMBL/GenBank/DDBJ whole genome shotgun (WGS) entry which is preliminary data.</text>
</comment>
<proteinExistence type="predicted"/>
<keyword evidence="2" id="KW-1185">Reference proteome</keyword>
<dbReference type="RefSeq" id="WP_317084860.1">
    <property type="nucleotide sequence ID" value="NZ_JASVDY010000005.1"/>
</dbReference>
<accession>A0ABU3WHW0</accession>
<evidence type="ECO:0000313" key="2">
    <source>
        <dbReference type="Proteomes" id="UP001278188"/>
    </source>
</evidence>
<name>A0ABU3WHW0_9GAMM</name>
<organism evidence="1 2">
    <name type="scientific">Acinetobacter chinensis</name>
    <dbReference type="NCBI Taxonomy" id="2004650"/>
    <lineage>
        <taxon>Bacteria</taxon>
        <taxon>Pseudomonadati</taxon>
        <taxon>Pseudomonadota</taxon>
        <taxon>Gammaproteobacteria</taxon>
        <taxon>Moraxellales</taxon>
        <taxon>Moraxellaceae</taxon>
        <taxon>Acinetobacter</taxon>
    </lineage>
</organism>
<reference evidence="1 2" key="1">
    <citation type="submission" date="2023-06" db="EMBL/GenBank/DDBJ databases">
        <title>Genomic Analysis of Acinetobacter Strains Recovered from South Australian Aquatic Samples provides Insights into the Circulation of Antibiotic Resistance determinants in the Environment.</title>
        <authorList>
            <person name="Tobin L."/>
            <person name="Jarocki V.M."/>
            <person name="Kenyon J."/>
            <person name="Drigo B."/>
            <person name="Donner E."/>
            <person name="Djordjevic S.P."/>
            <person name="Hamidian M."/>
        </authorList>
    </citation>
    <scope>NUCLEOTIDE SEQUENCE [LARGE SCALE GENOMIC DNA]</scope>
    <source>
        <strain evidence="1 2">SAAc652</strain>
    </source>
</reference>
<evidence type="ECO:0000313" key="1">
    <source>
        <dbReference type="EMBL" id="MDV2469997.1"/>
    </source>
</evidence>
<gene>
    <name evidence="1" type="ORF">QR674_13510</name>
</gene>
<dbReference type="EMBL" id="JASVDY010000005">
    <property type="protein sequence ID" value="MDV2469997.1"/>
    <property type="molecule type" value="Genomic_DNA"/>
</dbReference>
<sequence>MNIKFVAVGLLIIAGLFLGSERYWEHTFKEQARSGLKNIKMTDAMRAQISASGYRIEGDILNQYPMIVTFMHLKDYEKESLPAEMKEQMSTIGCEMVERLKGEEADFIKAHLSVFKEDRVAVSYIVQNSAKKEIHKVSQVLADCENYKHLEGLYL</sequence>
<dbReference type="Proteomes" id="UP001278188">
    <property type="component" value="Unassembled WGS sequence"/>
</dbReference>
<protein>
    <submittedName>
        <fullName evidence="1">Uncharacterized protein</fullName>
    </submittedName>
</protein>